<evidence type="ECO:0000259" key="1">
    <source>
        <dbReference type="Pfam" id="PF01965"/>
    </source>
</evidence>
<dbReference type="InterPro" id="IPR052158">
    <property type="entry name" value="INH-QAR"/>
</dbReference>
<dbReference type="GeneID" id="28847508"/>
<sequence>MGNVTELLDIAPVDLFHGLSKSFTADMPDVLFSAAMKSQAMDMEFIWVSEKGPPGQNSLTSGLNITPTHSFANCPPLDIALIGAHKVGYEPSETELAFVRQTYDSCTAFITVCGGVEVPLRAGLLSGKRATGPRFILEMLREKAPDVKWVEKRWVRDGKLWTSGALLNGLDLGTAFVEEFWGDRRELLGFLVNGGSWVGREVDYTDGR</sequence>
<feature type="domain" description="DJ-1/PfpI" evidence="1">
    <location>
        <begin position="49"/>
        <end position="178"/>
    </location>
</feature>
<protein>
    <submittedName>
        <fullName evidence="2">Amidotransferase domain-containing protein</fullName>
    </submittedName>
</protein>
<organism evidence="2 3">
    <name type="scientific">Pochonia chlamydosporia 170</name>
    <dbReference type="NCBI Taxonomy" id="1380566"/>
    <lineage>
        <taxon>Eukaryota</taxon>
        <taxon>Fungi</taxon>
        <taxon>Dikarya</taxon>
        <taxon>Ascomycota</taxon>
        <taxon>Pezizomycotina</taxon>
        <taxon>Sordariomycetes</taxon>
        <taxon>Hypocreomycetidae</taxon>
        <taxon>Hypocreales</taxon>
        <taxon>Clavicipitaceae</taxon>
        <taxon>Pochonia</taxon>
    </lineage>
</organism>
<keyword evidence="3" id="KW-1185">Reference proteome</keyword>
<accession>A0A179FRD1</accession>
<name>A0A179FRD1_METCM</name>
<dbReference type="RefSeq" id="XP_018144610.1">
    <property type="nucleotide sequence ID" value="XM_018283514.1"/>
</dbReference>
<dbReference type="Pfam" id="PF01965">
    <property type="entry name" value="DJ-1_PfpI"/>
    <property type="match status" value="1"/>
</dbReference>
<comment type="caution">
    <text evidence="2">The sequence shown here is derived from an EMBL/GenBank/DDBJ whole genome shotgun (WGS) entry which is preliminary data.</text>
</comment>
<dbReference type="PANTHER" id="PTHR43130:SF7">
    <property type="entry name" value="DJ-1_PFPI DOMAIN-CONTAINING PROTEIN"/>
    <property type="match status" value="1"/>
</dbReference>
<dbReference type="InterPro" id="IPR029062">
    <property type="entry name" value="Class_I_gatase-like"/>
</dbReference>
<dbReference type="STRING" id="1380566.A0A179FRD1"/>
<dbReference type="AlphaFoldDB" id="A0A179FRD1"/>
<dbReference type="PANTHER" id="PTHR43130">
    <property type="entry name" value="ARAC-FAMILY TRANSCRIPTIONAL REGULATOR"/>
    <property type="match status" value="1"/>
</dbReference>
<dbReference type="KEGG" id="pchm:VFPPC_04112"/>
<evidence type="ECO:0000313" key="3">
    <source>
        <dbReference type="Proteomes" id="UP000078397"/>
    </source>
</evidence>
<dbReference type="Proteomes" id="UP000078397">
    <property type="component" value="Unassembled WGS sequence"/>
</dbReference>
<dbReference type="OrthoDB" id="543156at2759"/>
<dbReference type="EMBL" id="LSBJ02000003">
    <property type="protein sequence ID" value="OAQ67760.1"/>
    <property type="molecule type" value="Genomic_DNA"/>
</dbReference>
<dbReference type="GO" id="GO:0016740">
    <property type="term" value="F:transferase activity"/>
    <property type="evidence" value="ECO:0007669"/>
    <property type="project" value="UniProtKB-KW"/>
</dbReference>
<gene>
    <name evidence="2" type="ORF">VFPPC_04112</name>
</gene>
<evidence type="ECO:0000313" key="2">
    <source>
        <dbReference type="EMBL" id="OAQ67760.1"/>
    </source>
</evidence>
<dbReference type="InterPro" id="IPR002818">
    <property type="entry name" value="DJ-1/PfpI"/>
</dbReference>
<reference evidence="2 3" key="1">
    <citation type="journal article" date="2016" name="PLoS Pathog.">
        <title>Biosynthesis of antibiotic leucinostatins in bio-control fungus Purpureocillium lilacinum and their inhibition on phytophthora revealed by genome mining.</title>
        <authorList>
            <person name="Wang G."/>
            <person name="Liu Z."/>
            <person name="Lin R."/>
            <person name="Li E."/>
            <person name="Mao Z."/>
            <person name="Ling J."/>
            <person name="Yang Y."/>
            <person name="Yin W.B."/>
            <person name="Xie B."/>
        </authorList>
    </citation>
    <scope>NUCLEOTIDE SEQUENCE [LARGE SCALE GENOMIC DNA]</scope>
    <source>
        <strain evidence="2">170</strain>
    </source>
</reference>
<proteinExistence type="predicted"/>
<dbReference type="Gene3D" id="3.40.50.880">
    <property type="match status" value="1"/>
</dbReference>
<dbReference type="SUPFAM" id="SSF52317">
    <property type="entry name" value="Class I glutamine amidotransferase-like"/>
    <property type="match status" value="1"/>
</dbReference>